<feature type="transmembrane region" description="Helical" evidence="1">
    <location>
        <begin position="270"/>
        <end position="290"/>
    </location>
</feature>
<protein>
    <submittedName>
        <fullName evidence="3">Diguanylate cyclase (GGDEF) domain-containing protein</fullName>
    </submittedName>
</protein>
<dbReference type="InterPro" id="IPR029787">
    <property type="entry name" value="Nucleotide_cyclase"/>
</dbReference>
<dbReference type="RefSeq" id="WP_074886889.1">
    <property type="nucleotide sequence ID" value="NZ_FOXO01000010.1"/>
</dbReference>
<dbReference type="GO" id="GO:0052621">
    <property type="term" value="F:diguanylate cyclase activity"/>
    <property type="evidence" value="ECO:0007669"/>
    <property type="project" value="TreeGrafter"/>
</dbReference>
<dbReference type="SMART" id="SM00267">
    <property type="entry name" value="GGDEF"/>
    <property type="match status" value="1"/>
</dbReference>
<dbReference type="EMBL" id="FOXO01000010">
    <property type="protein sequence ID" value="SFP86648.1"/>
    <property type="molecule type" value="Genomic_DNA"/>
</dbReference>
<dbReference type="Gene3D" id="3.30.70.270">
    <property type="match status" value="1"/>
</dbReference>
<accession>A0A1I5TUI5</accession>
<keyword evidence="1" id="KW-0472">Membrane</keyword>
<feature type="transmembrane region" description="Helical" evidence="1">
    <location>
        <begin position="372"/>
        <end position="395"/>
    </location>
</feature>
<dbReference type="AlphaFoldDB" id="A0A1I5TUI5"/>
<gene>
    <name evidence="3" type="ORF">SAMN04487928_11028</name>
</gene>
<dbReference type="InterPro" id="IPR043128">
    <property type="entry name" value="Rev_trsase/Diguanyl_cyclase"/>
</dbReference>
<keyword evidence="1" id="KW-0812">Transmembrane</keyword>
<feature type="transmembrane region" description="Helical" evidence="1">
    <location>
        <begin position="209"/>
        <end position="230"/>
    </location>
</feature>
<dbReference type="PANTHER" id="PTHR45138:SF9">
    <property type="entry name" value="DIGUANYLATE CYCLASE DGCM-RELATED"/>
    <property type="match status" value="1"/>
</dbReference>
<evidence type="ECO:0000256" key="1">
    <source>
        <dbReference type="SAM" id="Phobius"/>
    </source>
</evidence>
<sequence>MKYKYDRKLFVAAAFALLFAMLILMGSFSNIETPFINSIIDLNDNWQISLNGNVFDSHNPSKTNIGVINEGDVVELTTILPSITDYADPCLSFYAIHSLIEVSIDDEVIYSFGHEAYEDGRTVPKTHSAIPLKREYSGKTLKISLTGAKASAFSGLSSFYIGERKDTFVGGIIVNRLSILSGLFLISLGFLLIILSPYLLFYHNNDTRLVFSGFISLLLGFYIMSYYGLIDLLIGNPTINTICEYVSLYNIPTCILGYLMSVFSGKKKQLFRCMFITNLTLFFIIIILHISQAVRFTDFTMPLHTLAAIESFIAMYLIAKNLINKKASSDKKFLLSDSIFLLGLSIFMIASLVDIVNYNYNKYFSAAGETNSNITITTIGALIFVSCLLISYLYYNIYSSNFETMQSHIVNLAYTDALTGLANRARCEQVMAILSADRGTYTIVSLDLNKLKQINDTLGHHEGDRLIVGFATILSECFWDANLIGRMGGDEFIVVMTDEHALNCTKRIHELYNIIAEWNSKEQSFQYSTSYGYAYSYEVPNGLASEVYMLADSRMYEMKKEHRNDNRKEVENA</sequence>
<feature type="transmembrane region" description="Helical" evidence="1">
    <location>
        <begin position="339"/>
        <end position="360"/>
    </location>
</feature>
<evidence type="ECO:0000259" key="2">
    <source>
        <dbReference type="PROSITE" id="PS50887"/>
    </source>
</evidence>
<dbReference type="CDD" id="cd01949">
    <property type="entry name" value="GGDEF"/>
    <property type="match status" value="1"/>
</dbReference>
<keyword evidence="4" id="KW-1185">Reference proteome</keyword>
<dbReference type="NCBIfam" id="TIGR00254">
    <property type="entry name" value="GGDEF"/>
    <property type="match status" value="1"/>
</dbReference>
<dbReference type="Pfam" id="PF00990">
    <property type="entry name" value="GGDEF"/>
    <property type="match status" value="1"/>
</dbReference>
<keyword evidence="1" id="KW-1133">Transmembrane helix</keyword>
<dbReference type="Proteomes" id="UP000182624">
    <property type="component" value="Unassembled WGS sequence"/>
</dbReference>
<dbReference type="InterPro" id="IPR000160">
    <property type="entry name" value="GGDEF_dom"/>
</dbReference>
<dbReference type="OrthoDB" id="9762533at2"/>
<dbReference type="PANTHER" id="PTHR45138">
    <property type="entry name" value="REGULATORY COMPONENTS OF SENSORY TRANSDUCTION SYSTEM"/>
    <property type="match status" value="1"/>
</dbReference>
<evidence type="ECO:0000313" key="4">
    <source>
        <dbReference type="Proteomes" id="UP000182624"/>
    </source>
</evidence>
<feature type="transmembrane region" description="Helical" evidence="1">
    <location>
        <begin position="179"/>
        <end position="202"/>
    </location>
</feature>
<proteinExistence type="predicted"/>
<reference evidence="4" key="1">
    <citation type="submission" date="2016-10" db="EMBL/GenBank/DDBJ databases">
        <authorList>
            <person name="Varghese N."/>
            <person name="Submissions S."/>
        </authorList>
    </citation>
    <scope>NUCLEOTIDE SEQUENCE [LARGE SCALE GENOMIC DNA]</scope>
    <source>
        <strain evidence="4">P18</strain>
    </source>
</reference>
<organism evidence="3 4">
    <name type="scientific">Butyrivibrio proteoclasticus</name>
    <dbReference type="NCBI Taxonomy" id="43305"/>
    <lineage>
        <taxon>Bacteria</taxon>
        <taxon>Bacillati</taxon>
        <taxon>Bacillota</taxon>
        <taxon>Clostridia</taxon>
        <taxon>Lachnospirales</taxon>
        <taxon>Lachnospiraceae</taxon>
        <taxon>Butyrivibrio</taxon>
    </lineage>
</organism>
<feature type="domain" description="GGDEF" evidence="2">
    <location>
        <begin position="439"/>
        <end position="573"/>
    </location>
</feature>
<dbReference type="SUPFAM" id="SSF55073">
    <property type="entry name" value="Nucleotide cyclase"/>
    <property type="match status" value="1"/>
</dbReference>
<name>A0A1I5TUI5_9FIRM</name>
<feature type="transmembrane region" description="Helical" evidence="1">
    <location>
        <begin position="302"/>
        <end position="319"/>
    </location>
</feature>
<dbReference type="InterPro" id="IPR050469">
    <property type="entry name" value="Diguanylate_Cyclase"/>
</dbReference>
<dbReference type="PROSITE" id="PS50887">
    <property type="entry name" value="GGDEF"/>
    <property type="match status" value="1"/>
</dbReference>
<feature type="transmembrane region" description="Helical" evidence="1">
    <location>
        <begin position="245"/>
        <end position="263"/>
    </location>
</feature>
<evidence type="ECO:0000313" key="3">
    <source>
        <dbReference type="EMBL" id="SFP86648.1"/>
    </source>
</evidence>